<organism evidence="2 3">
    <name type="scientific">Aspergillus terreus (strain NIH 2624 / FGSC A1156)</name>
    <dbReference type="NCBI Taxonomy" id="341663"/>
    <lineage>
        <taxon>Eukaryota</taxon>
        <taxon>Fungi</taxon>
        <taxon>Dikarya</taxon>
        <taxon>Ascomycota</taxon>
        <taxon>Pezizomycotina</taxon>
        <taxon>Eurotiomycetes</taxon>
        <taxon>Eurotiomycetidae</taxon>
        <taxon>Eurotiales</taxon>
        <taxon>Aspergillaceae</taxon>
        <taxon>Aspergillus</taxon>
        <taxon>Aspergillus subgen. Circumdati</taxon>
    </lineage>
</organism>
<evidence type="ECO:0000313" key="3">
    <source>
        <dbReference type="Proteomes" id="UP000007963"/>
    </source>
</evidence>
<name>Q0CY57_ASPTN</name>
<dbReference type="RefSeq" id="XP_001208742.1">
    <property type="nucleotide sequence ID" value="XM_001208742.1"/>
</dbReference>
<gene>
    <name evidence="2" type="ORF">ATEG_01377</name>
</gene>
<dbReference type="SUPFAM" id="SSF118359">
    <property type="entry name" value="Expressed protein At2g23090/F21P24.15"/>
    <property type="match status" value="1"/>
</dbReference>
<dbReference type="AlphaFoldDB" id="Q0CY57"/>
<dbReference type="InterPro" id="IPR026939">
    <property type="entry name" value="ZNF706/At2g23090_sf"/>
</dbReference>
<dbReference type="EMBL" id="CH476595">
    <property type="protein sequence ID" value="EAU38134.1"/>
    <property type="molecule type" value="Genomic_DNA"/>
</dbReference>
<dbReference type="OrthoDB" id="370932at2759"/>
<accession>Q0CY57</accession>
<reference evidence="3" key="1">
    <citation type="submission" date="2005-09" db="EMBL/GenBank/DDBJ databases">
        <title>Annotation of the Aspergillus terreus NIH2624 genome.</title>
        <authorList>
            <person name="Birren B.W."/>
            <person name="Lander E.S."/>
            <person name="Galagan J.E."/>
            <person name="Nusbaum C."/>
            <person name="Devon K."/>
            <person name="Henn M."/>
            <person name="Ma L.-J."/>
            <person name="Jaffe D.B."/>
            <person name="Butler J."/>
            <person name="Alvarez P."/>
            <person name="Gnerre S."/>
            <person name="Grabherr M."/>
            <person name="Kleber M."/>
            <person name="Mauceli E.W."/>
            <person name="Brockman W."/>
            <person name="Rounsley S."/>
            <person name="Young S.K."/>
            <person name="LaButti K."/>
            <person name="Pushparaj V."/>
            <person name="DeCaprio D."/>
            <person name="Crawford M."/>
            <person name="Koehrsen M."/>
            <person name="Engels R."/>
            <person name="Montgomery P."/>
            <person name="Pearson M."/>
            <person name="Howarth C."/>
            <person name="Larson L."/>
            <person name="Luoma S."/>
            <person name="White J."/>
            <person name="Alvarado L."/>
            <person name="Kodira C.D."/>
            <person name="Zeng Q."/>
            <person name="Oleary S."/>
            <person name="Yandava C."/>
            <person name="Denning D.W."/>
            <person name="Nierman W.C."/>
            <person name="Milne T."/>
            <person name="Madden K."/>
        </authorList>
    </citation>
    <scope>NUCLEOTIDE SEQUENCE [LARGE SCALE GENOMIC DNA]</scope>
    <source>
        <strain evidence="3">NIH 2624 / FGSC A1156</strain>
    </source>
</reference>
<dbReference type="InterPro" id="IPR007513">
    <property type="entry name" value="SERF-like_N"/>
</dbReference>
<evidence type="ECO:0000259" key="1">
    <source>
        <dbReference type="Pfam" id="PF04419"/>
    </source>
</evidence>
<dbReference type="Pfam" id="PF04419">
    <property type="entry name" value="SERF-like_N"/>
    <property type="match status" value="1"/>
</dbReference>
<dbReference type="VEuPathDB" id="FungiDB:ATEG_01377"/>
<dbReference type="HOGENOM" id="CLU_3124716_0_0_1"/>
<dbReference type="Gene3D" id="4.10.1050.10">
    <property type="entry name" value="At2g23090-like"/>
    <property type="match status" value="1"/>
</dbReference>
<feature type="domain" description="Small EDRK-rich factor-like N-terminal" evidence="1">
    <location>
        <begin position="1"/>
        <end position="28"/>
    </location>
</feature>
<dbReference type="Proteomes" id="UP000007963">
    <property type="component" value="Unassembled WGS sequence"/>
</dbReference>
<dbReference type="GeneID" id="4316202"/>
<evidence type="ECO:0000313" key="2">
    <source>
        <dbReference type="EMBL" id="EAU38134.1"/>
    </source>
</evidence>
<sequence length="50" mass="5567">MGNGAKAQMKRDRNAKDAKGVGKSQLKAVCIFISFLFRLLRGRKVMLTVI</sequence>
<proteinExistence type="predicted"/>
<protein>
    <recommendedName>
        <fullName evidence="1">Small EDRK-rich factor-like N-terminal domain-containing protein</fullName>
    </recommendedName>
</protein>